<dbReference type="EMBL" id="SODO01000001">
    <property type="protein sequence ID" value="TDW62070.1"/>
    <property type="molecule type" value="Genomic_DNA"/>
</dbReference>
<evidence type="ECO:0000313" key="4">
    <source>
        <dbReference type="Proteomes" id="UP000295058"/>
    </source>
</evidence>
<dbReference type="PANTHER" id="PTHR33279">
    <property type="entry name" value="SULFUR CARRIER PROTEIN YEDF-RELATED"/>
    <property type="match status" value="1"/>
</dbReference>
<dbReference type="SUPFAM" id="SSF64307">
    <property type="entry name" value="SirA-like"/>
    <property type="match status" value="1"/>
</dbReference>
<dbReference type="CDD" id="cd00291">
    <property type="entry name" value="SirA_YedF_YeeD"/>
    <property type="match status" value="1"/>
</dbReference>
<accession>A0ABY2F2K6</accession>
<dbReference type="InterPro" id="IPR036868">
    <property type="entry name" value="TusA-like_sf"/>
</dbReference>
<proteinExistence type="inferred from homology"/>
<protein>
    <submittedName>
        <fullName evidence="3">TusA-related sulfurtransferase</fullName>
    </submittedName>
</protein>
<gene>
    <name evidence="3" type="ORF">LY04_00121</name>
</gene>
<evidence type="ECO:0000259" key="2">
    <source>
        <dbReference type="Pfam" id="PF01206"/>
    </source>
</evidence>
<reference evidence="3 4" key="1">
    <citation type="submission" date="2019-03" db="EMBL/GenBank/DDBJ databases">
        <title>Genomic Encyclopedia of Archaeal and Bacterial Type Strains, Phase II (KMG-II): from individual species to whole genera.</title>
        <authorList>
            <person name="Goeker M."/>
        </authorList>
    </citation>
    <scope>NUCLEOTIDE SEQUENCE [LARGE SCALE GENOMIC DNA]</scope>
    <source>
        <strain evidence="3 4">DSM 15594</strain>
    </source>
</reference>
<name>A0ABY2F2K6_9GAMM</name>
<comment type="caution">
    <text evidence="3">The sequence shown here is derived from an EMBL/GenBank/DDBJ whole genome shotgun (WGS) entry which is preliminary data.</text>
</comment>
<dbReference type="InterPro" id="IPR001455">
    <property type="entry name" value="TusA-like"/>
</dbReference>
<organism evidence="3 4">
    <name type="scientific">Oceanimonas baumannii</name>
    <dbReference type="NCBI Taxonomy" id="129578"/>
    <lineage>
        <taxon>Bacteria</taxon>
        <taxon>Pseudomonadati</taxon>
        <taxon>Pseudomonadota</taxon>
        <taxon>Gammaproteobacteria</taxon>
        <taxon>Aeromonadales</taxon>
        <taxon>Aeromonadaceae</taxon>
        <taxon>Oceanimonas</taxon>
    </lineage>
</organism>
<comment type="similarity">
    <text evidence="1">Belongs to the sulfur carrier protein TusA family.</text>
</comment>
<sequence length="74" mass="8275">MMEQLDASHLRCPQPLLEVKLWLKSATCGQQLCLVLADPGSQRDIPAYLKRIGHGVTVVTQTSHRLELIITKHS</sequence>
<dbReference type="Proteomes" id="UP000295058">
    <property type="component" value="Unassembled WGS sequence"/>
</dbReference>
<evidence type="ECO:0000256" key="1">
    <source>
        <dbReference type="ARBA" id="ARBA00008984"/>
    </source>
</evidence>
<evidence type="ECO:0000313" key="3">
    <source>
        <dbReference type="EMBL" id="TDW62070.1"/>
    </source>
</evidence>
<dbReference type="Pfam" id="PF01206">
    <property type="entry name" value="TusA"/>
    <property type="match status" value="1"/>
</dbReference>
<dbReference type="RefSeq" id="WP_243832745.1">
    <property type="nucleotide sequence ID" value="NZ_JBLWZI010000004.1"/>
</dbReference>
<dbReference type="PANTHER" id="PTHR33279:SF19">
    <property type="entry name" value="SSL1707 PROTEIN"/>
    <property type="match status" value="1"/>
</dbReference>
<feature type="domain" description="UPF0033" evidence="2">
    <location>
        <begin position="4"/>
        <end position="72"/>
    </location>
</feature>
<dbReference type="Gene3D" id="3.30.110.40">
    <property type="entry name" value="TusA-like domain"/>
    <property type="match status" value="1"/>
</dbReference>
<keyword evidence="4" id="KW-1185">Reference proteome</keyword>